<dbReference type="AlphaFoldDB" id="M5PCU5"/>
<evidence type="ECO:0000313" key="1">
    <source>
        <dbReference type="EMBL" id="EME74150.1"/>
    </source>
</evidence>
<organism evidence="1 2">
    <name type="scientific">Bacillus sonorensis L12</name>
    <dbReference type="NCBI Taxonomy" id="1274524"/>
    <lineage>
        <taxon>Bacteria</taxon>
        <taxon>Bacillati</taxon>
        <taxon>Bacillota</taxon>
        <taxon>Bacilli</taxon>
        <taxon>Bacillales</taxon>
        <taxon>Bacillaceae</taxon>
        <taxon>Bacillus</taxon>
    </lineage>
</organism>
<gene>
    <name evidence="1" type="ORF">BSONL12_14336</name>
</gene>
<sequence length="89" mass="10170">MSVDGLLKMLLNRVVCATKRKCNHKNFVLYPSGIYPADRSGYGLKERAFEDSGRVFRPSMIRCNNKQSAIKPDWPLPAKNPVHFVFLTE</sequence>
<proteinExistence type="predicted"/>
<comment type="caution">
    <text evidence="1">The sequence shown here is derived from an EMBL/GenBank/DDBJ whole genome shotgun (WGS) entry which is preliminary data.</text>
</comment>
<name>M5PCU5_9BACI</name>
<accession>M5PCU5</accession>
<reference evidence="1 2" key="1">
    <citation type="journal article" date="2013" name="Genome Announc.">
        <title>Draft Whole-Genome Sequence of Bacillus sonorensis Strain L12, a Source of Nonribosomal Lipopeptides.</title>
        <authorList>
            <person name="Adimpong D.B."/>
            <person name="Sorensen K.I."/>
            <person name="Nielsen D.S."/>
            <person name="Thorsen L."/>
            <person name="Rasmussen T.B."/>
            <person name="Derkx P.M."/>
            <person name="Jespersen L."/>
        </authorList>
    </citation>
    <scope>NUCLEOTIDE SEQUENCE [LARGE SCALE GENOMIC DNA]</scope>
    <source>
        <strain evidence="1 2">L12</strain>
    </source>
</reference>
<evidence type="ECO:0000313" key="2">
    <source>
        <dbReference type="Proteomes" id="UP000011907"/>
    </source>
</evidence>
<dbReference type="Proteomes" id="UP000011907">
    <property type="component" value="Unassembled WGS sequence"/>
</dbReference>
<protein>
    <submittedName>
        <fullName evidence="1">Uncharacterized protein</fullName>
    </submittedName>
</protein>
<dbReference type="EMBL" id="AOFM01000008">
    <property type="protein sequence ID" value="EME74150.1"/>
    <property type="molecule type" value="Genomic_DNA"/>
</dbReference>